<evidence type="ECO:0000313" key="3">
    <source>
        <dbReference type="Proteomes" id="UP000789570"/>
    </source>
</evidence>
<keyword evidence="3" id="KW-1185">Reference proteome</keyword>
<evidence type="ECO:0000313" key="2">
    <source>
        <dbReference type="EMBL" id="CAG8739168.1"/>
    </source>
</evidence>
<dbReference type="AlphaFoldDB" id="A0A9N9NK98"/>
<name>A0A9N9NK98_9GLOM</name>
<dbReference type="EMBL" id="CAJVPQ010014335">
    <property type="protein sequence ID" value="CAG8739168.1"/>
    <property type="molecule type" value="Genomic_DNA"/>
</dbReference>
<feature type="non-terminal residue" evidence="2">
    <location>
        <position position="550"/>
    </location>
</feature>
<reference evidence="2" key="1">
    <citation type="submission" date="2021-06" db="EMBL/GenBank/DDBJ databases">
        <authorList>
            <person name="Kallberg Y."/>
            <person name="Tangrot J."/>
            <person name="Rosling A."/>
        </authorList>
    </citation>
    <scope>NUCLEOTIDE SEQUENCE</scope>
    <source>
        <strain evidence="2">UK204</strain>
    </source>
</reference>
<gene>
    <name evidence="2" type="ORF">FCALED_LOCUS15511</name>
</gene>
<proteinExistence type="predicted"/>
<evidence type="ECO:0000256" key="1">
    <source>
        <dbReference type="SAM" id="MobiDB-lite"/>
    </source>
</evidence>
<dbReference type="Proteomes" id="UP000789570">
    <property type="component" value="Unassembled WGS sequence"/>
</dbReference>
<sequence>AKEVEETSEKLSSFSLRRQTLTIQTIMQNENYSNWDALEYHREWYATKYEMNKSKVRLALTRQLEWFTSSGSQEEKSAASKMLKQFQNDSNPGGSIYDFWAGIFANDKAELKRKITDAKVREIQADKHLLMNERSLNVLKETVVEHNETSIILADFARAEQDVRKRRKHYHQTDGFTTPSPGSPIKHSSIEEEGSPIKHLSEEESPFIEEEEDEIIIDDVPYEFSFENGGDSADDLHVGNTNVSIIFRNYQNQSLNIARDKGLFVESNVQEILSLSSILLLAPNSYSRTMIDHFGLSLLDEIHQKLTSDQQKLLDPDSEVTFRKSIKMAISGSRDDSTNWLCGKLSSEQPLRENLGFIVLDCLRTLPTSKIRNEHSEITHYTNFLDRIMRGLFNNPDKYIVQWPNTALNESKTRKFEGRTKQPDFTVSIICQLQTSATLFVGEVSPPSKKGDVYKNCNDLIRLGVFMKDILDSSVDKGADIKVLGFQCIDYKVDYYIMDLVKGIYIMLHVGQVSIPASLKDMSSFVDDIELSLRIQDIFRESYENFYPKL</sequence>
<protein>
    <submittedName>
        <fullName evidence="2">15069_t:CDS:1</fullName>
    </submittedName>
</protein>
<dbReference type="OrthoDB" id="2370938at2759"/>
<feature type="non-terminal residue" evidence="2">
    <location>
        <position position="1"/>
    </location>
</feature>
<comment type="caution">
    <text evidence="2">The sequence shown here is derived from an EMBL/GenBank/DDBJ whole genome shotgun (WGS) entry which is preliminary data.</text>
</comment>
<organism evidence="2 3">
    <name type="scientific">Funneliformis caledonium</name>
    <dbReference type="NCBI Taxonomy" id="1117310"/>
    <lineage>
        <taxon>Eukaryota</taxon>
        <taxon>Fungi</taxon>
        <taxon>Fungi incertae sedis</taxon>
        <taxon>Mucoromycota</taxon>
        <taxon>Glomeromycotina</taxon>
        <taxon>Glomeromycetes</taxon>
        <taxon>Glomerales</taxon>
        <taxon>Glomeraceae</taxon>
        <taxon>Funneliformis</taxon>
    </lineage>
</organism>
<accession>A0A9N9NK98</accession>
<feature type="region of interest" description="Disordered" evidence="1">
    <location>
        <begin position="169"/>
        <end position="205"/>
    </location>
</feature>